<dbReference type="SUPFAM" id="SSF56801">
    <property type="entry name" value="Acetyl-CoA synthetase-like"/>
    <property type="match status" value="1"/>
</dbReference>
<feature type="domain" description="AMP-dependent synthetase/ligase" evidence="4">
    <location>
        <begin position="31"/>
        <end position="420"/>
    </location>
</feature>
<protein>
    <submittedName>
        <fullName evidence="6">Long-chain-fatty-acid--CoA ligase</fullName>
    </submittedName>
</protein>
<dbReference type="Proteomes" id="UP000656813">
    <property type="component" value="Unassembled WGS sequence"/>
</dbReference>
<dbReference type="GO" id="GO:0016877">
    <property type="term" value="F:ligase activity, forming carbon-sulfur bonds"/>
    <property type="evidence" value="ECO:0007669"/>
    <property type="project" value="UniProtKB-ARBA"/>
</dbReference>
<dbReference type="EMBL" id="BMFV01000018">
    <property type="protein sequence ID" value="GGH83730.1"/>
    <property type="molecule type" value="Genomic_DNA"/>
</dbReference>
<reference evidence="6" key="1">
    <citation type="journal article" date="2014" name="Int. J. Syst. Evol. Microbiol.">
        <title>Complete genome sequence of Corynebacterium casei LMG S-19264T (=DSM 44701T), isolated from a smear-ripened cheese.</title>
        <authorList>
            <consortium name="US DOE Joint Genome Institute (JGI-PGF)"/>
            <person name="Walter F."/>
            <person name="Albersmeier A."/>
            <person name="Kalinowski J."/>
            <person name="Ruckert C."/>
        </authorList>
    </citation>
    <scope>NUCLEOTIDE SEQUENCE</scope>
    <source>
        <strain evidence="6">CGMCC 1.12777</strain>
    </source>
</reference>
<dbReference type="PROSITE" id="PS00455">
    <property type="entry name" value="AMP_BINDING"/>
    <property type="match status" value="1"/>
</dbReference>
<evidence type="ECO:0000256" key="3">
    <source>
        <dbReference type="SAM" id="Phobius"/>
    </source>
</evidence>
<dbReference type="AlphaFoldDB" id="A0A8J2ZWI1"/>
<dbReference type="Pfam" id="PF13193">
    <property type="entry name" value="AMP-binding_C"/>
    <property type="match status" value="1"/>
</dbReference>
<proteinExistence type="inferred from homology"/>
<name>A0A8J2ZWI1_9BACL</name>
<dbReference type="InterPro" id="IPR050237">
    <property type="entry name" value="ATP-dep_AMP-bd_enzyme"/>
</dbReference>
<dbReference type="InterPro" id="IPR020845">
    <property type="entry name" value="AMP-binding_CS"/>
</dbReference>
<keyword evidence="3" id="KW-1133">Transmembrane helix</keyword>
<dbReference type="PANTHER" id="PTHR43767:SF9">
    <property type="entry name" value="LONG-CHAIN-FATTY-ACID--COA LIGASE"/>
    <property type="match status" value="1"/>
</dbReference>
<keyword evidence="7" id="KW-1185">Reference proteome</keyword>
<evidence type="ECO:0000313" key="7">
    <source>
        <dbReference type="Proteomes" id="UP000656813"/>
    </source>
</evidence>
<dbReference type="InterPro" id="IPR025110">
    <property type="entry name" value="AMP-bd_C"/>
</dbReference>
<sequence length="560" mass="63742">MGTKAKPWLSHYPEEISPQIDYGERPLFDYLREAAEKHPDKSAIYFMGKEMTYRDLYNESLKLAQQLTVHGLKKGDRLAIMLPNSPQSVIAYYAALMVGGIVVQTNPLYMERELQHQLSDSGAKMIVCLDQVYPRVRNVQSKTSLETIIVTGVQDYLPLTKKLLYPIASKTKIPKKREFQNVKDVFLFTELIKKGVTDFVPEHISPEEDLALLQYTGGTTGFAKGVMLTHRNLIANTEQSRMWQYRHEYGKDTILGVLPFFHVYGMTIVMNLSIMHLSKMIIVPRFEAGEVLKMIEKLRPTVFSGAPTMYIALINHPDIQKYDLSSIKTCISGSAPLPLEVQQRFEQLTGGKLVEGYGLTEASPVTHCNLIWGERILGSIGIPYPDTEAKIVSPETGEELGLKEVGELVVKGPQVMKGYWNRPEETAQVLKEGWLFTGDMAYMDEKGYFYIVDRKKDMILASGFNIYPREVEEVLYEHPDVKEAAVVGVHDHYRGETVKAFVVAKDGRALTEEELNRHCRKYLAAYKVPKIYEFRKDLPKSTIGKILKRELLKDEDRRSS</sequence>
<evidence type="ECO:0000259" key="5">
    <source>
        <dbReference type="Pfam" id="PF13193"/>
    </source>
</evidence>
<dbReference type="Gene3D" id="2.30.38.10">
    <property type="entry name" value="Luciferase, Domain 3"/>
    <property type="match status" value="1"/>
</dbReference>
<dbReference type="InterPro" id="IPR045851">
    <property type="entry name" value="AMP-bd_C_sf"/>
</dbReference>
<dbReference type="FunFam" id="3.30.300.30:FF:000008">
    <property type="entry name" value="2,3-dihydroxybenzoate-AMP ligase"/>
    <property type="match status" value="1"/>
</dbReference>
<dbReference type="PANTHER" id="PTHR43767">
    <property type="entry name" value="LONG-CHAIN-FATTY-ACID--COA LIGASE"/>
    <property type="match status" value="1"/>
</dbReference>
<reference evidence="6" key="2">
    <citation type="submission" date="2020-09" db="EMBL/GenBank/DDBJ databases">
        <authorList>
            <person name="Sun Q."/>
            <person name="Zhou Y."/>
        </authorList>
    </citation>
    <scope>NUCLEOTIDE SEQUENCE</scope>
    <source>
        <strain evidence="6">CGMCC 1.12777</strain>
    </source>
</reference>
<dbReference type="Pfam" id="PF00501">
    <property type="entry name" value="AMP-binding"/>
    <property type="match status" value="1"/>
</dbReference>
<dbReference type="InterPro" id="IPR000873">
    <property type="entry name" value="AMP-dep_synth/lig_dom"/>
</dbReference>
<evidence type="ECO:0000256" key="1">
    <source>
        <dbReference type="ARBA" id="ARBA00006432"/>
    </source>
</evidence>
<dbReference type="FunFam" id="3.40.50.12780:FF:000003">
    <property type="entry name" value="Long-chain-fatty-acid--CoA ligase FadD"/>
    <property type="match status" value="1"/>
</dbReference>
<comment type="similarity">
    <text evidence="1">Belongs to the ATP-dependent AMP-binding enzyme family.</text>
</comment>
<comment type="caution">
    <text evidence="6">The sequence shown here is derived from an EMBL/GenBank/DDBJ whole genome shotgun (WGS) entry which is preliminary data.</text>
</comment>
<dbReference type="RefSeq" id="WP_188497717.1">
    <property type="nucleotide sequence ID" value="NZ_BMFV01000018.1"/>
</dbReference>
<gene>
    <name evidence="6" type="primary">lcfA</name>
    <name evidence="6" type="ORF">GCM10007096_25170</name>
</gene>
<organism evidence="6 7">
    <name type="scientific">Pullulanibacillus pueri</name>
    <dbReference type="NCBI Taxonomy" id="1437324"/>
    <lineage>
        <taxon>Bacteria</taxon>
        <taxon>Bacillati</taxon>
        <taxon>Bacillota</taxon>
        <taxon>Bacilli</taxon>
        <taxon>Bacillales</taxon>
        <taxon>Sporolactobacillaceae</taxon>
        <taxon>Pullulanibacillus</taxon>
    </lineage>
</organism>
<keyword evidence="2 6" id="KW-0436">Ligase</keyword>
<feature type="domain" description="AMP-binding enzyme C-terminal" evidence="5">
    <location>
        <begin position="470"/>
        <end position="545"/>
    </location>
</feature>
<feature type="transmembrane region" description="Helical" evidence="3">
    <location>
        <begin position="254"/>
        <end position="277"/>
    </location>
</feature>
<keyword evidence="3" id="KW-0472">Membrane</keyword>
<evidence type="ECO:0000259" key="4">
    <source>
        <dbReference type="Pfam" id="PF00501"/>
    </source>
</evidence>
<dbReference type="Gene3D" id="3.40.50.980">
    <property type="match status" value="2"/>
</dbReference>
<dbReference type="CDD" id="cd05936">
    <property type="entry name" value="FC-FACS_FadD_like"/>
    <property type="match status" value="1"/>
</dbReference>
<accession>A0A8J2ZWI1</accession>
<evidence type="ECO:0000256" key="2">
    <source>
        <dbReference type="ARBA" id="ARBA00022598"/>
    </source>
</evidence>
<keyword evidence="3" id="KW-0812">Transmembrane</keyword>
<dbReference type="Gene3D" id="3.30.300.30">
    <property type="match status" value="1"/>
</dbReference>
<evidence type="ECO:0000313" key="6">
    <source>
        <dbReference type="EMBL" id="GGH83730.1"/>
    </source>
</evidence>